<dbReference type="PANTHER" id="PTHR10443">
    <property type="entry name" value="MICROSOMAL DIPEPTIDASE"/>
    <property type="match status" value="1"/>
</dbReference>
<gene>
    <name evidence="1" type="ORF">A3D01_05405</name>
</gene>
<dbReference type="SUPFAM" id="SSF51556">
    <property type="entry name" value="Metallo-dependent hydrolases"/>
    <property type="match status" value="1"/>
</dbReference>
<dbReference type="Pfam" id="PF01244">
    <property type="entry name" value="Peptidase_M19"/>
    <property type="match status" value="1"/>
</dbReference>
<evidence type="ECO:0000313" key="2">
    <source>
        <dbReference type="Proteomes" id="UP000177169"/>
    </source>
</evidence>
<dbReference type="AlphaFoldDB" id="A0A1F7YX07"/>
<proteinExistence type="predicted"/>
<dbReference type="GO" id="GO:0070573">
    <property type="term" value="F:metallodipeptidase activity"/>
    <property type="evidence" value="ECO:0007669"/>
    <property type="project" value="InterPro"/>
</dbReference>
<protein>
    <recommendedName>
        <fullName evidence="3">Peptidase</fullName>
    </recommendedName>
</protein>
<dbReference type="Gene3D" id="3.20.20.140">
    <property type="entry name" value="Metal-dependent hydrolases"/>
    <property type="match status" value="1"/>
</dbReference>
<dbReference type="EMBL" id="MGGR01000038">
    <property type="protein sequence ID" value="OGM31886.1"/>
    <property type="molecule type" value="Genomic_DNA"/>
</dbReference>
<accession>A0A1F7YX07</accession>
<dbReference type="InterPro" id="IPR032466">
    <property type="entry name" value="Metal_Hydrolase"/>
</dbReference>
<name>A0A1F7YX07_9BACT</name>
<dbReference type="STRING" id="1802505.A3D01_05405"/>
<dbReference type="PANTHER" id="PTHR10443:SF12">
    <property type="entry name" value="DIPEPTIDASE"/>
    <property type="match status" value="1"/>
</dbReference>
<dbReference type="PROSITE" id="PS51365">
    <property type="entry name" value="RENAL_DIPEPTIDASE_2"/>
    <property type="match status" value="1"/>
</dbReference>
<evidence type="ECO:0000313" key="1">
    <source>
        <dbReference type="EMBL" id="OGM31886.1"/>
    </source>
</evidence>
<dbReference type="InterPro" id="IPR008257">
    <property type="entry name" value="Pept_M19"/>
</dbReference>
<dbReference type="GO" id="GO:0006508">
    <property type="term" value="P:proteolysis"/>
    <property type="evidence" value="ECO:0007669"/>
    <property type="project" value="InterPro"/>
</dbReference>
<dbReference type="Proteomes" id="UP000177169">
    <property type="component" value="Unassembled WGS sequence"/>
</dbReference>
<reference evidence="1 2" key="1">
    <citation type="journal article" date="2016" name="Nat. Commun.">
        <title>Thousands of microbial genomes shed light on interconnected biogeochemical processes in an aquifer system.</title>
        <authorList>
            <person name="Anantharaman K."/>
            <person name="Brown C.T."/>
            <person name="Hug L.A."/>
            <person name="Sharon I."/>
            <person name="Castelle C.J."/>
            <person name="Probst A.J."/>
            <person name="Thomas B.C."/>
            <person name="Singh A."/>
            <person name="Wilkins M.J."/>
            <person name="Karaoz U."/>
            <person name="Brodie E.L."/>
            <person name="Williams K.H."/>
            <person name="Hubbard S.S."/>
            <person name="Banfield J.F."/>
        </authorList>
    </citation>
    <scope>NUCLEOTIDE SEQUENCE [LARGE SCALE GENOMIC DNA]</scope>
</reference>
<sequence>MYTFDSHQDIADAILYASHGDFWRKNGLHEGWNNLGLPVNNQSDFIRLKQGEIRAIFGVSCAFSTDKNGNIIPSPNHLHETLKQINLFHQLLAESKGKIQLIRNRSDLKNIINYTLSFLLAIEGADSIDSELVNLETFFNLGVRSIGLTWSFNNKLAGGCNEDGKLTNLGKKAIRKMNDLGIILDLSHLNDVSAYRAIEVSERPVIVSHAACRTVYDHPRNVPDKLIKLVAQTGGAVGICGVPKFIDKDPSIDDVASHFAHALKLVGVKHVIIGTDFGSMTAEKLIPQFEEVNDVPKLLAHLSKKLGLKKDELERIAHKNLEKILEKTLPKS</sequence>
<comment type="caution">
    <text evidence="1">The sequence shown here is derived from an EMBL/GenBank/DDBJ whole genome shotgun (WGS) entry which is preliminary data.</text>
</comment>
<organism evidence="1 2">
    <name type="scientific">Candidatus Woesebacteria bacterium RIFCSPHIGHO2_02_FULL_39_13</name>
    <dbReference type="NCBI Taxonomy" id="1802505"/>
    <lineage>
        <taxon>Bacteria</taxon>
        <taxon>Candidatus Woeseibacteriota</taxon>
    </lineage>
</organism>
<evidence type="ECO:0008006" key="3">
    <source>
        <dbReference type="Google" id="ProtNLM"/>
    </source>
</evidence>